<dbReference type="PRINTS" id="PR00326">
    <property type="entry name" value="GTP1OBG"/>
</dbReference>
<gene>
    <name evidence="3" type="ORF">HA254_02500</name>
</gene>
<evidence type="ECO:0000259" key="2">
    <source>
        <dbReference type="PROSITE" id="PS51710"/>
    </source>
</evidence>
<dbReference type="Pfam" id="PF01926">
    <property type="entry name" value="MMR_HSR1"/>
    <property type="match status" value="1"/>
</dbReference>
<dbReference type="InterPro" id="IPR041623">
    <property type="entry name" value="NOG1_N"/>
</dbReference>
<organism evidence="3 4">
    <name type="scientific">Candidatus Iainarchaeum sp</name>
    <dbReference type="NCBI Taxonomy" id="3101447"/>
    <lineage>
        <taxon>Archaea</taxon>
        <taxon>Candidatus Iainarchaeota</taxon>
        <taxon>Candidatus Iainarchaeia</taxon>
        <taxon>Candidatus Iainarchaeales</taxon>
        <taxon>Candidatus Iainarchaeaceae</taxon>
        <taxon>Candidatus Iainarchaeum</taxon>
    </lineage>
</organism>
<dbReference type="PROSITE" id="PS51710">
    <property type="entry name" value="G_OBG"/>
    <property type="match status" value="1"/>
</dbReference>
<keyword evidence="1" id="KW-0547">Nucleotide-binding</keyword>
<evidence type="ECO:0000313" key="4">
    <source>
        <dbReference type="Proteomes" id="UP000565078"/>
    </source>
</evidence>
<name>A0A7J4IVG2_9ARCH</name>
<accession>A0A7J4IVG2</accession>
<dbReference type="InterPro" id="IPR006073">
    <property type="entry name" value="GTP-bd"/>
</dbReference>
<dbReference type="InterPro" id="IPR005225">
    <property type="entry name" value="Small_GTP-bd"/>
</dbReference>
<proteinExistence type="predicted"/>
<evidence type="ECO:0000313" key="3">
    <source>
        <dbReference type="EMBL" id="HIH09518.1"/>
    </source>
</evidence>
<dbReference type="NCBIfam" id="TIGR00231">
    <property type="entry name" value="small_GTP"/>
    <property type="match status" value="1"/>
</dbReference>
<dbReference type="Gene3D" id="1.20.120.1190">
    <property type="match status" value="1"/>
</dbReference>
<dbReference type="InterPro" id="IPR031167">
    <property type="entry name" value="G_OBG"/>
</dbReference>
<evidence type="ECO:0000256" key="1">
    <source>
        <dbReference type="ARBA" id="ARBA00022741"/>
    </source>
</evidence>
<dbReference type="PANTHER" id="PTHR45759">
    <property type="entry name" value="NUCLEOLAR GTP-BINDING PROTEIN 1"/>
    <property type="match status" value="1"/>
</dbReference>
<comment type="caution">
    <text evidence="3">The sequence shown here is derived from an EMBL/GenBank/DDBJ whole genome shotgun (WGS) entry which is preliminary data.</text>
</comment>
<dbReference type="Pfam" id="PF17835">
    <property type="entry name" value="NOG1_N"/>
    <property type="match status" value="1"/>
</dbReference>
<dbReference type="EMBL" id="DUGC01000045">
    <property type="protein sequence ID" value="HIH09518.1"/>
    <property type="molecule type" value="Genomic_DNA"/>
</dbReference>
<dbReference type="Proteomes" id="UP000565078">
    <property type="component" value="Unassembled WGS sequence"/>
</dbReference>
<protein>
    <submittedName>
        <fullName evidence="3">GTP-binding protein</fullName>
    </submittedName>
</protein>
<dbReference type="AlphaFoldDB" id="A0A7J4IVG2"/>
<dbReference type="Gene3D" id="3.40.50.300">
    <property type="entry name" value="P-loop containing nucleotide triphosphate hydrolases"/>
    <property type="match status" value="1"/>
</dbReference>
<sequence>MKKTKKHLNKGSRERPDENYFPGANELLEQAFSITSKVSVSRRGIPPIKVIRRLNALKIQTFGEFLQKKLTDLAKLFPHLERLDPFYLDLIGILANTPRLKTNLSNVSASARIIKRLRFVYAHNCYTAISISEANSALNAYQGRVSSVMKKLGPVLKELKVDSKAMRELPAIDFDAPTVVLAGYPNVGKTTLLKRLTGASAKISPYAFTTKQINTGYFEHKYRRIQVLDTPGLLDRTELNAVEKKALAAIQHLATLIVFIIDPTLACGYTLQEQLSLLSHTKERFAGRKIIVAVNKVDYATEQELDAATDPLKDYTVAKDSELEGMQGQKVREEIAKAL</sequence>
<feature type="domain" description="OBG-type G" evidence="2">
    <location>
        <begin position="177"/>
        <end position="339"/>
    </location>
</feature>
<dbReference type="InterPro" id="IPR027417">
    <property type="entry name" value="P-loop_NTPase"/>
</dbReference>
<dbReference type="SUPFAM" id="SSF52540">
    <property type="entry name" value="P-loop containing nucleoside triphosphate hydrolases"/>
    <property type="match status" value="1"/>
</dbReference>
<reference evidence="4" key="1">
    <citation type="journal article" date="2020" name="bioRxiv">
        <title>A rank-normalized archaeal taxonomy based on genome phylogeny resolves widespread incomplete and uneven classifications.</title>
        <authorList>
            <person name="Rinke C."/>
            <person name="Chuvochina M."/>
            <person name="Mussig A.J."/>
            <person name="Chaumeil P.-A."/>
            <person name="Waite D.W."/>
            <person name="Whitman W.B."/>
            <person name="Parks D.H."/>
            <person name="Hugenholtz P."/>
        </authorList>
    </citation>
    <scope>NUCLEOTIDE SEQUENCE [LARGE SCALE GENOMIC DNA]</scope>
</reference>
<dbReference type="GO" id="GO:0005525">
    <property type="term" value="F:GTP binding"/>
    <property type="evidence" value="ECO:0007669"/>
    <property type="project" value="InterPro"/>
</dbReference>